<dbReference type="Proteomes" id="UP000054560">
    <property type="component" value="Unassembled WGS sequence"/>
</dbReference>
<dbReference type="RefSeq" id="XP_014160077.1">
    <property type="nucleotide sequence ID" value="XM_014304602.1"/>
</dbReference>
<accession>A0A0L0GB00</accession>
<reference evidence="1 2" key="1">
    <citation type="submission" date="2011-02" db="EMBL/GenBank/DDBJ databases">
        <title>The Genome Sequence of Sphaeroforma arctica JP610.</title>
        <authorList>
            <consortium name="The Broad Institute Genome Sequencing Platform"/>
            <person name="Russ C."/>
            <person name="Cuomo C."/>
            <person name="Young S.K."/>
            <person name="Zeng Q."/>
            <person name="Gargeya S."/>
            <person name="Alvarado L."/>
            <person name="Berlin A."/>
            <person name="Chapman S.B."/>
            <person name="Chen Z."/>
            <person name="Freedman E."/>
            <person name="Gellesch M."/>
            <person name="Goldberg J."/>
            <person name="Griggs A."/>
            <person name="Gujja S."/>
            <person name="Heilman E."/>
            <person name="Heiman D."/>
            <person name="Howarth C."/>
            <person name="Mehta T."/>
            <person name="Neiman D."/>
            <person name="Pearson M."/>
            <person name="Roberts A."/>
            <person name="Saif S."/>
            <person name="Shea T."/>
            <person name="Shenoy N."/>
            <person name="Sisk P."/>
            <person name="Stolte C."/>
            <person name="Sykes S."/>
            <person name="White J."/>
            <person name="Yandava C."/>
            <person name="Burger G."/>
            <person name="Gray M.W."/>
            <person name="Holland P.W.H."/>
            <person name="King N."/>
            <person name="Lang F.B.F."/>
            <person name="Roger A.J."/>
            <person name="Ruiz-Trillo I."/>
            <person name="Haas B."/>
            <person name="Nusbaum C."/>
            <person name="Birren B."/>
        </authorList>
    </citation>
    <scope>NUCLEOTIDE SEQUENCE [LARGE SCALE GENOMIC DNA]</scope>
    <source>
        <strain evidence="1 2">JP610</strain>
    </source>
</reference>
<sequence length="158" mass="17259">MDHNQSRCNGTRILYTGLAVGDADADANKENQDPNTWRPIPLRNHPLVKGLFIHRGCVYKETLPESNLSDLAQLPGVADSILEFMTHFISELPPLPEAYPTPPASPTANPLQPDTVTAVRTDRGNDPETVEVPVADNHNVIARSSLVDGIRIPDQPNP</sequence>
<keyword evidence="2" id="KW-1185">Reference proteome</keyword>
<dbReference type="EMBL" id="KQ241664">
    <property type="protein sequence ID" value="KNC86175.1"/>
    <property type="molecule type" value="Genomic_DNA"/>
</dbReference>
<evidence type="ECO:0000313" key="2">
    <source>
        <dbReference type="Proteomes" id="UP000054560"/>
    </source>
</evidence>
<dbReference type="GeneID" id="25902157"/>
<proteinExistence type="predicted"/>
<dbReference type="AlphaFoldDB" id="A0A0L0GB00"/>
<gene>
    <name evidence="1" type="ORF">SARC_01653</name>
</gene>
<evidence type="ECO:0000313" key="1">
    <source>
        <dbReference type="EMBL" id="KNC86175.1"/>
    </source>
</evidence>
<protein>
    <submittedName>
        <fullName evidence="1">Uncharacterized protein</fullName>
    </submittedName>
</protein>
<organism evidence="1 2">
    <name type="scientific">Sphaeroforma arctica JP610</name>
    <dbReference type="NCBI Taxonomy" id="667725"/>
    <lineage>
        <taxon>Eukaryota</taxon>
        <taxon>Ichthyosporea</taxon>
        <taxon>Ichthyophonida</taxon>
        <taxon>Sphaeroforma</taxon>
    </lineage>
</organism>
<name>A0A0L0GB00_9EUKA</name>